<organism evidence="1 2">
    <name type="scientific">Xylanibacter ruminicola</name>
    <name type="common">Prevotella ruminicola</name>
    <dbReference type="NCBI Taxonomy" id="839"/>
    <lineage>
        <taxon>Bacteria</taxon>
        <taxon>Pseudomonadati</taxon>
        <taxon>Bacteroidota</taxon>
        <taxon>Bacteroidia</taxon>
        <taxon>Bacteroidales</taxon>
        <taxon>Prevotellaceae</taxon>
        <taxon>Xylanibacter</taxon>
    </lineage>
</organism>
<dbReference type="AlphaFoldDB" id="A0A1M6SCR9"/>
<protein>
    <submittedName>
        <fullName evidence="1">RNA polymerase sigma factor, sigma-70 family</fullName>
    </submittedName>
</protein>
<proteinExistence type="predicted"/>
<dbReference type="InterPro" id="IPR013324">
    <property type="entry name" value="RNA_pol_sigma_r3/r4-like"/>
</dbReference>
<dbReference type="Proteomes" id="UP000184130">
    <property type="component" value="Unassembled WGS sequence"/>
</dbReference>
<evidence type="ECO:0000313" key="2">
    <source>
        <dbReference type="Proteomes" id="UP000184130"/>
    </source>
</evidence>
<evidence type="ECO:0000313" key="1">
    <source>
        <dbReference type="EMBL" id="SHK42308.1"/>
    </source>
</evidence>
<name>A0A1M6SCR9_XYLRU</name>
<gene>
    <name evidence="1" type="ORF">SAMN05216463_103104</name>
</gene>
<dbReference type="EMBL" id="FRBD01000003">
    <property type="protein sequence ID" value="SHK42308.1"/>
    <property type="molecule type" value="Genomic_DNA"/>
</dbReference>
<sequence length="369" mass="42529">MYYQRLSDEEILSGFREGDAYIIREYFYGYCQVGYNIFDQRYQLREKENLDFMSLAHQYALYLMEHDWKPLEDHSPNVSLKTWLINGFRYVVLDALKWYRKEYGSITFEDYLMSFDVTSDLRLQFNKMVEDVCDHAPLDRQERLIIDMLLLQGFKSKEIAAQMGMTPSAISQKYKKLKEQIIVPYFKKNFDMDLETPEIMDDMAILHREATMGGAKMSIPPMSGSMADMATPMACEDMDFISEEVMEQKRTTPEFITELEPNEIFVFGSNLKGMHGGGAAYIAYRKFGAIMGQGVGLQGQSYGIPTMQGGIETIRPYVDEFIQFAKEHPTLTFLVTRIGCGIAGFTDDEISPLFEKAHYVENIVLPPGW</sequence>
<dbReference type="SUPFAM" id="SSF88659">
    <property type="entry name" value="Sigma3 and sigma4 domains of RNA polymerase sigma factors"/>
    <property type="match status" value="1"/>
</dbReference>
<accession>A0A1M6SCR9</accession>
<reference evidence="1 2" key="1">
    <citation type="submission" date="2016-11" db="EMBL/GenBank/DDBJ databases">
        <authorList>
            <person name="Jaros S."/>
            <person name="Januszkiewicz K."/>
            <person name="Wedrychowicz H."/>
        </authorList>
    </citation>
    <scope>NUCLEOTIDE SEQUENCE [LARGE SCALE GENOMIC DNA]</scope>
    <source>
        <strain evidence="1 2">KHT3</strain>
    </source>
</reference>